<dbReference type="AlphaFoldDB" id="L0GXQ9"/>
<evidence type="ECO:0000256" key="1">
    <source>
        <dbReference type="SAM" id="MobiDB-lite"/>
    </source>
</evidence>
<feature type="transmembrane region" description="Helical" evidence="2">
    <location>
        <begin position="40"/>
        <end position="60"/>
    </location>
</feature>
<dbReference type="Proteomes" id="UP000010816">
    <property type="component" value="Chromosome"/>
</dbReference>
<organism evidence="4 5">
    <name type="scientific">Thioflavicoccus mobilis 8321</name>
    <dbReference type="NCBI Taxonomy" id="765912"/>
    <lineage>
        <taxon>Bacteria</taxon>
        <taxon>Pseudomonadati</taxon>
        <taxon>Pseudomonadota</taxon>
        <taxon>Gammaproteobacteria</taxon>
        <taxon>Chromatiales</taxon>
        <taxon>Chromatiaceae</taxon>
        <taxon>Thioflavicoccus</taxon>
    </lineage>
</organism>
<feature type="compositionally biased region" description="Basic and acidic residues" evidence="1">
    <location>
        <begin position="178"/>
        <end position="189"/>
    </location>
</feature>
<proteinExistence type="predicted"/>
<evidence type="ECO:0000259" key="3">
    <source>
        <dbReference type="Pfam" id="PF16537"/>
    </source>
</evidence>
<name>L0GXQ9_9GAMM</name>
<dbReference type="EMBL" id="CP003051">
    <property type="protein sequence ID" value="AGA90771.1"/>
    <property type="molecule type" value="Genomic_DNA"/>
</dbReference>
<feature type="region of interest" description="Disordered" evidence="1">
    <location>
        <begin position="154"/>
        <end position="189"/>
    </location>
</feature>
<keyword evidence="5" id="KW-1185">Reference proteome</keyword>
<accession>L0GXQ9</accession>
<keyword evidence="2" id="KW-0472">Membrane</keyword>
<dbReference type="eggNOG" id="ENOG502ZC06">
    <property type="taxonomic scope" value="Bacteria"/>
</dbReference>
<feature type="region of interest" description="Disordered" evidence="1">
    <location>
        <begin position="83"/>
        <end position="141"/>
    </location>
</feature>
<reference evidence="4 5" key="1">
    <citation type="submission" date="2011-09" db="EMBL/GenBank/DDBJ databases">
        <title>Complete sequence of chromosome of Thioflavicoccus mobilis 8321.</title>
        <authorList>
            <consortium name="US DOE Joint Genome Institute"/>
            <person name="Lucas S."/>
            <person name="Han J."/>
            <person name="Lapidus A."/>
            <person name="Cheng J.-F."/>
            <person name="Goodwin L."/>
            <person name="Pitluck S."/>
            <person name="Peters L."/>
            <person name="Ovchinnikova G."/>
            <person name="Lu M."/>
            <person name="Detter J.C."/>
            <person name="Han C."/>
            <person name="Tapia R."/>
            <person name="Land M."/>
            <person name="Hauser L."/>
            <person name="Kyrpides N."/>
            <person name="Ivanova N."/>
            <person name="Pagani I."/>
            <person name="Vogl K."/>
            <person name="Liu Z."/>
            <person name="Imhoff J."/>
            <person name="Thiel V."/>
            <person name="Frigaard N.-U."/>
            <person name="Bryant D."/>
            <person name="Woyke T."/>
        </authorList>
    </citation>
    <scope>NUCLEOTIDE SEQUENCE [LARGE SCALE GENOMIC DNA]</scope>
    <source>
        <strain evidence="4 5">8321</strain>
    </source>
</reference>
<gene>
    <name evidence="4" type="ORF">Thimo_2010</name>
</gene>
<evidence type="ECO:0000313" key="4">
    <source>
        <dbReference type="EMBL" id="AGA90771.1"/>
    </source>
</evidence>
<dbReference type="HOGENOM" id="CLU_933638_0_0_6"/>
<dbReference type="STRING" id="765912.Thimo_2010"/>
<evidence type="ECO:0000256" key="2">
    <source>
        <dbReference type="SAM" id="Phobius"/>
    </source>
</evidence>
<evidence type="ECO:0000313" key="5">
    <source>
        <dbReference type="Proteomes" id="UP000010816"/>
    </source>
</evidence>
<dbReference type="OrthoDB" id="5432325at2"/>
<dbReference type="KEGG" id="tmb:Thimo_2010"/>
<dbReference type="RefSeq" id="WP_015280912.1">
    <property type="nucleotide sequence ID" value="NC_019940.1"/>
</dbReference>
<keyword evidence="2" id="KW-0812">Transmembrane</keyword>
<keyword evidence="2" id="KW-1133">Transmembrane helix</keyword>
<dbReference type="GO" id="GO:0015627">
    <property type="term" value="C:type II protein secretion system complex"/>
    <property type="evidence" value="ECO:0007669"/>
    <property type="project" value="InterPro"/>
</dbReference>
<sequence>MSFILEALKRSEQERALGQVPRIDTNLSIEEPTGPRQNPWVLLAVLLAFVAVAIALYAVLRQPGQAPVAVVSAPEVESLPVAPVEPRAESLPQPPASEREATEPSAGLRYGAAAPGAEAPAPTRPPPARTVRAEPRPTPIPNDLIEEIASFKQQVRREQAVDEPSGDVANGDESQTPDPRRPSLPDDVRSRLPDFVITAHVHDTAPQRRFVVINSLRYGEGERTREGFEVLEIQPNGVLLGYEGYSFFAKR</sequence>
<feature type="domain" description="Type II secretion system protein GspB C-terminal" evidence="3">
    <location>
        <begin position="192"/>
        <end position="247"/>
    </location>
</feature>
<feature type="compositionally biased region" description="Low complexity" evidence="1">
    <location>
        <begin position="111"/>
        <end position="121"/>
    </location>
</feature>
<dbReference type="InterPro" id="IPR032389">
    <property type="entry name" value="GspB_C"/>
</dbReference>
<protein>
    <recommendedName>
        <fullName evidence="3">Type II secretion system protein GspB C-terminal domain-containing protein</fullName>
    </recommendedName>
</protein>
<dbReference type="Pfam" id="PF16537">
    <property type="entry name" value="T2SSB"/>
    <property type="match status" value="1"/>
</dbReference>